<name>A0AAV7KL56_9METZ</name>
<keyword evidence="4" id="KW-1185">Reference proteome</keyword>
<dbReference type="CDD" id="cd05819">
    <property type="entry name" value="NHL"/>
    <property type="match status" value="1"/>
</dbReference>
<dbReference type="GO" id="GO:0008270">
    <property type="term" value="F:zinc ion binding"/>
    <property type="evidence" value="ECO:0007669"/>
    <property type="project" value="UniProtKB-KW"/>
</dbReference>
<sequence length="390" mass="45096">MATQYAQEIPMNSFEQAEHLIRSTFDKLIRIATERRDQLLVQLFDMKQDYLRKENTRKKQVADLEKMIRQFNETSIQENEIVKFQEEQMLQTRAEIQKYEKETPVPFPSFNTEGLDGLLEQLEKLGSIQDIDVPYRNKTEPIRRIGKPGSKKGELSYPQGLSLDGDKIYIVDAYNRRIQIFSTEGKFIQEFGKGELDTPWGIALYKEWVFISDYGNLNSAIFKFSKINYKLIKRVKGVVGIPHGLTTDTNGEVLVADYYNNRIAVFSSDLEYIREIGKDKLIRPRDVKINNNNIFVADNNEINNIHIFSKSGDLLKSFIKLENGEELIFLCFDLYNNIIISDFGGNSINIFTEDGQLIHKIKCNRPTGIIVNNNFDIICANRSDNVINIY</sequence>
<dbReference type="AlphaFoldDB" id="A0AAV7KL56"/>
<dbReference type="PANTHER" id="PTHR24104">
    <property type="entry name" value="E3 UBIQUITIN-PROTEIN LIGASE NHLRC1-RELATED"/>
    <property type="match status" value="1"/>
</dbReference>
<feature type="repeat" description="NHL" evidence="2">
    <location>
        <begin position="142"/>
        <end position="184"/>
    </location>
</feature>
<accession>A0AAV7KL56</accession>
<dbReference type="InterPro" id="IPR011042">
    <property type="entry name" value="6-blade_b-propeller_TolB-like"/>
</dbReference>
<evidence type="ECO:0000313" key="3">
    <source>
        <dbReference type="EMBL" id="KAI6661919.1"/>
    </source>
</evidence>
<feature type="repeat" description="NHL" evidence="2">
    <location>
        <begin position="242"/>
        <end position="269"/>
    </location>
</feature>
<dbReference type="InterPro" id="IPR050952">
    <property type="entry name" value="TRIM-NHL_E3_ligases"/>
</dbReference>
<gene>
    <name evidence="3" type="ORF">LOD99_9689</name>
</gene>
<reference evidence="3 4" key="1">
    <citation type="journal article" date="2023" name="BMC Biol.">
        <title>The compact genome of the sponge Oopsacas minuta (Hexactinellida) is lacking key metazoan core genes.</title>
        <authorList>
            <person name="Santini S."/>
            <person name="Schenkelaars Q."/>
            <person name="Jourda C."/>
            <person name="Duchesne M."/>
            <person name="Belahbib H."/>
            <person name="Rocher C."/>
            <person name="Selva M."/>
            <person name="Riesgo A."/>
            <person name="Vervoort M."/>
            <person name="Leys S.P."/>
            <person name="Kodjabachian L."/>
            <person name="Le Bivic A."/>
            <person name="Borchiellini C."/>
            <person name="Claverie J.M."/>
            <person name="Renard E."/>
        </authorList>
    </citation>
    <scope>NUCLEOTIDE SEQUENCE [LARGE SCALE GENOMIC DNA]</scope>
    <source>
        <strain evidence="3">SPO-2</strain>
    </source>
</reference>
<dbReference type="GO" id="GO:0043161">
    <property type="term" value="P:proteasome-mediated ubiquitin-dependent protein catabolic process"/>
    <property type="evidence" value="ECO:0007669"/>
    <property type="project" value="TreeGrafter"/>
</dbReference>
<dbReference type="GO" id="GO:0061630">
    <property type="term" value="F:ubiquitin protein ligase activity"/>
    <property type="evidence" value="ECO:0007669"/>
    <property type="project" value="TreeGrafter"/>
</dbReference>
<dbReference type="GO" id="GO:0000209">
    <property type="term" value="P:protein polyubiquitination"/>
    <property type="evidence" value="ECO:0007669"/>
    <property type="project" value="TreeGrafter"/>
</dbReference>
<proteinExistence type="predicted"/>
<dbReference type="SUPFAM" id="SSF101898">
    <property type="entry name" value="NHL repeat"/>
    <property type="match status" value="1"/>
</dbReference>
<dbReference type="InterPro" id="IPR001258">
    <property type="entry name" value="NHL_repeat"/>
</dbReference>
<protein>
    <submittedName>
        <fullName evidence="3">Tripartite motif-containing protein 2</fullName>
    </submittedName>
</protein>
<dbReference type="Gene3D" id="2.120.10.30">
    <property type="entry name" value="TolB, C-terminal domain"/>
    <property type="match status" value="2"/>
</dbReference>
<dbReference type="EMBL" id="JAKMXF010000003">
    <property type="protein sequence ID" value="KAI6661919.1"/>
    <property type="molecule type" value="Genomic_DNA"/>
</dbReference>
<evidence type="ECO:0000313" key="4">
    <source>
        <dbReference type="Proteomes" id="UP001165289"/>
    </source>
</evidence>
<evidence type="ECO:0000256" key="2">
    <source>
        <dbReference type="PROSITE-ProRule" id="PRU00504"/>
    </source>
</evidence>
<dbReference type="PROSITE" id="PS51125">
    <property type="entry name" value="NHL"/>
    <property type="match status" value="2"/>
</dbReference>
<evidence type="ECO:0000256" key="1">
    <source>
        <dbReference type="ARBA" id="ARBA00022737"/>
    </source>
</evidence>
<keyword evidence="1" id="KW-0677">Repeat</keyword>
<dbReference type="PANTHER" id="PTHR24104:SF25">
    <property type="entry name" value="PROTEIN LIN-41"/>
    <property type="match status" value="1"/>
</dbReference>
<organism evidence="3 4">
    <name type="scientific">Oopsacas minuta</name>
    <dbReference type="NCBI Taxonomy" id="111878"/>
    <lineage>
        <taxon>Eukaryota</taxon>
        <taxon>Metazoa</taxon>
        <taxon>Porifera</taxon>
        <taxon>Hexactinellida</taxon>
        <taxon>Hexasterophora</taxon>
        <taxon>Lyssacinosida</taxon>
        <taxon>Leucopsacidae</taxon>
        <taxon>Oopsacas</taxon>
    </lineage>
</organism>
<comment type="caution">
    <text evidence="3">The sequence shown here is derived from an EMBL/GenBank/DDBJ whole genome shotgun (WGS) entry which is preliminary data.</text>
</comment>
<dbReference type="Proteomes" id="UP001165289">
    <property type="component" value="Unassembled WGS sequence"/>
</dbReference>
<dbReference type="Pfam" id="PF01436">
    <property type="entry name" value="NHL"/>
    <property type="match status" value="2"/>
</dbReference>